<keyword evidence="3" id="KW-1185">Reference proteome</keyword>
<feature type="chain" id="PRO_5043123996" evidence="1">
    <location>
        <begin position="18"/>
        <end position="78"/>
    </location>
</feature>
<organism evidence="4">
    <name type="scientific">Haemonchus placei</name>
    <name type="common">Barber's pole worm</name>
    <dbReference type="NCBI Taxonomy" id="6290"/>
    <lineage>
        <taxon>Eukaryota</taxon>
        <taxon>Metazoa</taxon>
        <taxon>Ecdysozoa</taxon>
        <taxon>Nematoda</taxon>
        <taxon>Chromadorea</taxon>
        <taxon>Rhabditida</taxon>
        <taxon>Rhabditina</taxon>
        <taxon>Rhabditomorpha</taxon>
        <taxon>Strongyloidea</taxon>
        <taxon>Trichostrongylidae</taxon>
        <taxon>Haemonchus</taxon>
    </lineage>
</organism>
<dbReference type="AlphaFoldDB" id="A0A0N4WSV7"/>
<evidence type="ECO:0000313" key="4">
    <source>
        <dbReference type="WBParaSite" id="HPLM_0001463901-mRNA-1"/>
    </source>
</evidence>
<evidence type="ECO:0000313" key="2">
    <source>
        <dbReference type="EMBL" id="VDO53464.1"/>
    </source>
</evidence>
<evidence type="ECO:0000256" key="1">
    <source>
        <dbReference type="SAM" id="SignalP"/>
    </source>
</evidence>
<dbReference type="Proteomes" id="UP000268014">
    <property type="component" value="Unassembled WGS sequence"/>
</dbReference>
<keyword evidence="1" id="KW-0732">Signal</keyword>
<proteinExistence type="predicted"/>
<accession>A0A0N4WSV7</accession>
<dbReference type="WBParaSite" id="HPLM_0001463901-mRNA-1">
    <property type="protein sequence ID" value="HPLM_0001463901-mRNA-1"/>
    <property type="gene ID" value="HPLM_0001463901"/>
</dbReference>
<gene>
    <name evidence="2" type="ORF">HPLM_LOCUS14631</name>
</gene>
<dbReference type="EMBL" id="UZAF01018635">
    <property type="protein sequence ID" value="VDO53464.1"/>
    <property type="molecule type" value="Genomic_DNA"/>
</dbReference>
<sequence length="78" mass="8457">MLFIFAVLSSVVALVAAQGASSPLPKDAKDALKFINEANDETMIDQLGKAPTFGCDGVLNAQLKKYDCLTFVCLYRKQ</sequence>
<name>A0A0N4WSV7_HAEPC</name>
<reference evidence="4" key="1">
    <citation type="submission" date="2017-02" db="UniProtKB">
        <authorList>
            <consortium name="WormBaseParasite"/>
        </authorList>
    </citation>
    <scope>IDENTIFICATION</scope>
</reference>
<reference evidence="2 3" key="2">
    <citation type="submission" date="2018-11" db="EMBL/GenBank/DDBJ databases">
        <authorList>
            <consortium name="Pathogen Informatics"/>
        </authorList>
    </citation>
    <scope>NUCLEOTIDE SEQUENCE [LARGE SCALE GENOMIC DNA]</scope>
    <source>
        <strain evidence="2 3">MHpl1</strain>
    </source>
</reference>
<evidence type="ECO:0000313" key="3">
    <source>
        <dbReference type="Proteomes" id="UP000268014"/>
    </source>
</evidence>
<protein>
    <submittedName>
        <fullName evidence="4">Secreted protein</fullName>
    </submittedName>
</protein>
<dbReference type="OrthoDB" id="10309818at2759"/>
<feature type="signal peptide" evidence="1">
    <location>
        <begin position="1"/>
        <end position="17"/>
    </location>
</feature>